<feature type="transmembrane region" description="Helical" evidence="1">
    <location>
        <begin position="101"/>
        <end position="120"/>
    </location>
</feature>
<feature type="transmembrane region" description="Helical" evidence="1">
    <location>
        <begin position="126"/>
        <end position="144"/>
    </location>
</feature>
<keyword evidence="1" id="KW-0812">Transmembrane</keyword>
<gene>
    <name evidence="2" type="ORF">RAK27_13555</name>
</gene>
<accession>A0AAW9JVP4</accession>
<dbReference type="RefSeq" id="WP_322809352.1">
    <property type="nucleotide sequence ID" value="NZ_JAVBVO010000003.1"/>
</dbReference>
<name>A0AAW9JVP4_CARML</name>
<sequence>MQLPVEKNSKLAKNLTLASALSLTVVTLLSVLQVLYLVALSNTDLSKLKELTAEQAAIIRESITLPTILFFAGIALIYLIVTVFMYLFVMKIKKGKVISVIPYYVSILMLAYSFLQSAIAVNIFNAALYFIVGVVVGFAVFYGYKYKKNIVSE</sequence>
<evidence type="ECO:0000256" key="1">
    <source>
        <dbReference type="SAM" id="Phobius"/>
    </source>
</evidence>
<evidence type="ECO:0000313" key="3">
    <source>
        <dbReference type="Proteomes" id="UP001290462"/>
    </source>
</evidence>
<organism evidence="2 3">
    <name type="scientific">Carnobacterium maltaromaticum</name>
    <name type="common">Carnobacterium piscicola</name>
    <dbReference type="NCBI Taxonomy" id="2751"/>
    <lineage>
        <taxon>Bacteria</taxon>
        <taxon>Bacillati</taxon>
        <taxon>Bacillota</taxon>
        <taxon>Bacilli</taxon>
        <taxon>Lactobacillales</taxon>
        <taxon>Carnobacteriaceae</taxon>
        <taxon>Carnobacterium</taxon>
    </lineage>
</organism>
<dbReference type="EMBL" id="JAVBVO010000003">
    <property type="protein sequence ID" value="MDZ5759683.1"/>
    <property type="molecule type" value="Genomic_DNA"/>
</dbReference>
<feature type="transmembrane region" description="Helical" evidence="1">
    <location>
        <begin position="68"/>
        <end position="89"/>
    </location>
</feature>
<dbReference type="AlphaFoldDB" id="A0AAW9JVP4"/>
<feature type="transmembrane region" description="Helical" evidence="1">
    <location>
        <begin position="20"/>
        <end position="39"/>
    </location>
</feature>
<keyword evidence="1" id="KW-1133">Transmembrane helix</keyword>
<keyword evidence="1" id="KW-0472">Membrane</keyword>
<dbReference type="Proteomes" id="UP001290462">
    <property type="component" value="Unassembled WGS sequence"/>
</dbReference>
<comment type="caution">
    <text evidence="2">The sequence shown here is derived from an EMBL/GenBank/DDBJ whole genome shotgun (WGS) entry which is preliminary data.</text>
</comment>
<proteinExistence type="predicted"/>
<reference evidence="2" key="1">
    <citation type="submission" date="2023-08" db="EMBL/GenBank/DDBJ databases">
        <title>Genomic characterization of piscicolin 126 produced by Carnobacterium maltaromaticum CM22 strain isolated from salmon (Salmo salar).</title>
        <authorList>
            <person name="Gonzalez-Gragera E."/>
            <person name="Garcia-Lopez J.D."/>
            <person name="Teso-Perez C."/>
            <person name="Gimenez-Hernandez I."/>
            <person name="Peralta-Sanchez J.M."/>
            <person name="Valdivia E."/>
            <person name="Montalban-Lopez M."/>
            <person name="Martin-Platero A.M."/>
            <person name="Banos A."/>
            <person name="Martinez-Bueno M."/>
        </authorList>
    </citation>
    <scope>NUCLEOTIDE SEQUENCE</scope>
    <source>
        <strain evidence="2">CM22</strain>
    </source>
</reference>
<protein>
    <submittedName>
        <fullName evidence="2">Uncharacterized protein</fullName>
    </submittedName>
</protein>
<evidence type="ECO:0000313" key="2">
    <source>
        <dbReference type="EMBL" id="MDZ5759683.1"/>
    </source>
</evidence>